<dbReference type="InterPro" id="IPR050190">
    <property type="entry name" value="UPF0213_domain"/>
</dbReference>
<gene>
    <name evidence="3" type="ORF">JKP34_08135</name>
</gene>
<comment type="similarity">
    <text evidence="1">Belongs to the UPF0213 family.</text>
</comment>
<accession>A0A937DGW1</accession>
<dbReference type="InterPro" id="IPR000305">
    <property type="entry name" value="GIY-YIG_endonuc"/>
</dbReference>
<organism evidence="3 4">
    <name type="scientific">Marivirga atlantica</name>
    <dbReference type="NCBI Taxonomy" id="1548457"/>
    <lineage>
        <taxon>Bacteria</taxon>
        <taxon>Pseudomonadati</taxon>
        <taxon>Bacteroidota</taxon>
        <taxon>Cytophagia</taxon>
        <taxon>Cytophagales</taxon>
        <taxon>Marivirgaceae</taxon>
        <taxon>Marivirga</taxon>
    </lineage>
</organism>
<sequence length="108" mass="13190">MSNFFFYITTNPKRTVLYTGMTNNLEQRLIEHYLNRGNPKSFAGKYFCYNLLYFERYYTAEEAISREKEIKDWNRKKKETLINRQNSEWNFLNSTIMEWPPHPDVTSR</sequence>
<dbReference type="PANTHER" id="PTHR34477:SF5">
    <property type="entry name" value="BSL5627 PROTEIN"/>
    <property type="match status" value="1"/>
</dbReference>
<keyword evidence="4" id="KW-1185">Reference proteome</keyword>
<comment type="caution">
    <text evidence="3">The sequence shown here is derived from an EMBL/GenBank/DDBJ whole genome shotgun (WGS) entry which is preliminary data.</text>
</comment>
<dbReference type="PROSITE" id="PS50164">
    <property type="entry name" value="GIY_YIG"/>
    <property type="match status" value="1"/>
</dbReference>
<dbReference type="SMART" id="SM00465">
    <property type="entry name" value="GIYc"/>
    <property type="match status" value="1"/>
</dbReference>
<evidence type="ECO:0000313" key="4">
    <source>
        <dbReference type="Proteomes" id="UP000642920"/>
    </source>
</evidence>
<dbReference type="SUPFAM" id="SSF82771">
    <property type="entry name" value="GIY-YIG endonuclease"/>
    <property type="match status" value="1"/>
</dbReference>
<evidence type="ECO:0000313" key="3">
    <source>
        <dbReference type="EMBL" id="MBL0765213.1"/>
    </source>
</evidence>
<evidence type="ECO:0000256" key="1">
    <source>
        <dbReference type="ARBA" id="ARBA00007435"/>
    </source>
</evidence>
<reference evidence="3" key="1">
    <citation type="submission" date="2021-01" db="EMBL/GenBank/DDBJ databases">
        <title>Marivirga sp. nov., isolated from intertidal surface sediments.</title>
        <authorList>
            <person name="Zhang M."/>
        </authorList>
    </citation>
    <scope>NUCLEOTIDE SEQUENCE</scope>
    <source>
        <strain evidence="3">SM1354</strain>
    </source>
</reference>
<dbReference type="InterPro" id="IPR035901">
    <property type="entry name" value="GIY-YIG_endonuc_sf"/>
</dbReference>
<dbReference type="PANTHER" id="PTHR34477">
    <property type="entry name" value="UPF0213 PROTEIN YHBQ"/>
    <property type="match status" value="1"/>
</dbReference>
<dbReference type="EMBL" id="JAERQG010000002">
    <property type="protein sequence ID" value="MBL0765213.1"/>
    <property type="molecule type" value="Genomic_DNA"/>
</dbReference>
<proteinExistence type="inferred from homology"/>
<dbReference type="AlphaFoldDB" id="A0A937DGW1"/>
<dbReference type="Pfam" id="PF01541">
    <property type="entry name" value="GIY-YIG"/>
    <property type="match status" value="1"/>
</dbReference>
<evidence type="ECO:0000259" key="2">
    <source>
        <dbReference type="PROSITE" id="PS50164"/>
    </source>
</evidence>
<dbReference type="Gene3D" id="3.40.1440.10">
    <property type="entry name" value="GIY-YIG endonuclease"/>
    <property type="match status" value="1"/>
</dbReference>
<dbReference type="RefSeq" id="WP_201919625.1">
    <property type="nucleotide sequence ID" value="NZ_JAERQG010000002.1"/>
</dbReference>
<feature type="domain" description="GIY-YIG" evidence="2">
    <location>
        <begin position="2"/>
        <end position="80"/>
    </location>
</feature>
<name>A0A937DGW1_9BACT</name>
<dbReference type="Proteomes" id="UP000642920">
    <property type="component" value="Unassembled WGS sequence"/>
</dbReference>
<protein>
    <submittedName>
        <fullName evidence="3">GIY-YIG nuclease family protein</fullName>
    </submittedName>
</protein>